<comment type="similarity">
    <text evidence="1">Belongs to the SecB family.</text>
</comment>
<dbReference type="HOGENOM" id="CLU_136678_0_0_7"/>
<protein>
    <submittedName>
        <fullName evidence="5">Protein translocase subunit</fullName>
    </submittedName>
</protein>
<dbReference type="GO" id="GO:0051082">
    <property type="term" value="F:unfolded protein binding"/>
    <property type="evidence" value="ECO:0007669"/>
    <property type="project" value="InterPro"/>
</dbReference>
<evidence type="ECO:0000256" key="1">
    <source>
        <dbReference type="ARBA" id="ARBA00009990"/>
    </source>
</evidence>
<evidence type="ECO:0000256" key="2">
    <source>
        <dbReference type="ARBA" id="ARBA00022448"/>
    </source>
</evidence>
<keyword evidence="2" id="KW-0813">Transport</keyword>
<dbReference type="Gene3D" id="3.10.420.10">
    <property type="entry name" value="SecB-like"/>
    <property type="match status" value="1"/>
</dbReference>
<name>Q2LYD2_SYNAS</name>
<dbReference type="Pfam" id="PF02556">
    <property type="entry name" value="SecB"/>
    <property type="match status" value="1"/>
</dbReference>
<dbReference type="FunCoup" id="Q2LYD2">
    <property type="interactions" value="201"/>
</dbReference>
<keyword evidence="6" id="KW-1185">Reference proteome</keyword>
<evidence type="ECO:0000256" key="4">
    <source>
        <dbReference type="ARBA" id="ARBA00023010"/>
    </source>
</evidence>
<proteinExistence type="inferred from homology"/>
<sequence length="148" mass="17118">MDHSFKIVGIQLNEAHFAINNQYKREKNKVIDLTHSIEVGYKHADKVLRVLVLISSDSENLPFRFSVAWEGAFAFDEMPSDEELERIARINCASIIFPYVRETIADLTRRANMTPLNLPPLNFVALYEESQQQALKIPLKNTRTKRKE</sequence>
<dbReference type="GO" id="GO:0015031">
    <property type="term" value="P:protein transport"/>
    <property type="evidence" value="ECO:0007669"/>
    <property type="project" value="UniProtKB-KW"/>
</dbReference>
<dbReference type="AlphaFoldDB" id="Q2LYD2"/>
<gene>
    <name evidence="5" type="ORF">SYN_00014</name>
</gene>
<keyword evidence="3" id="KW-0653">Protein transport</keyword>
<dbReference type="Proteomes" id="UP000001933">
    <property type="component" value="Chromosome"/>
</dbReference>
<dbReference type="eggNOG" id="COG1952">
    <property type="taxonomic scope" value="Bacteria"/>
</dbReference>
<keyword evidence="4" id="KW-0811">Translocation</keyword>
<dbReference type="InterPro" id="IPR035958">
    <property type="entry name" value="SecB-like_sf"/>
</dbReference>
<organism evidence="5 6">
    <name type="scientific">Syntrophus aciditrophicus (strain SB)</name>
    <dbReference type="NCBI Taxonomy" id="56780"/>
    <lineage>
        <taxon>Bacteria</taxon>
        <taxon>Pseudomonadati</taxon>
        <taxon>Thermodesulfobacteriota</taxon>
        <taxon>Syntrophia</taxon>
        <taxon>Syntrophales</taxon>
        <taxon>Syntrophaceae</taxon>
        <taxon>Syntrophus</taxon>
    </lineage>
</organism>
<evidence type="ECO:0000313" key="5">
    <source>
        <dbReference type="EMBL" id="ABC75915.1"/>
    </source>
</evidence>
<dbReference type="GO" id="GO:0051262">
    <property type="term" value="P:protein tetramerization"/>
    <property type="evidence" value="ECO:0007669"/>
    <property type="project" value="InterPro"/>
</dbReference>
<evidence type="ECO:0000313" key="6">
    <source>
        <dbReference type="Proteomes" id="UP000001933"/>
    </source>
</evidence>
<dbReference type="OrthoDB" id="9795145at2"/>
<evidence type="ECO:0000256" key="3">
    <source>
        <dbReference type="ARBA" id="ARBA00022927"/>
    </source>
</evidence>
<dbReference type="KEGG" id="sat:SYN_00014"/>
<dbReference type="PANTHER" id="PTHR36918:SF1">
    <property type="entry name" value="PROTEIN-EXPORT PROTEIN SECB"/>
    <property type="match status" value="1"/>
</dbReference>
<accession>Q2LYD2</accession>
<dbReference type="EMBL" id="CP000252">
    <property type="protein sequence ID" value="ABC75915.1"/>
    <property type="molecule type" value="Genomic_DNA"/>
</dbReference>
<dbReference type="STRING" id="56780.SYN_00014"/>
<dbReference type="RefSeq" id="WP_011415950.1">
    <property type="nucleotide sequence ID" value="NC_007759.1"/>
</dbReference>
<dbReference type="InterPro" id="IPR003708">
    <property type="entry name" value="SecB"/>
</dbReference>
<dbReference type="InParanoid" id="Q2LYD2"/>
<dbReference type="SUPFAM" id="SSF54611">
    <property type="entry name" value="SecB-like"/>
    <property type="match status" value="1"/>
</dbReference>
<reference evidence="5 6" key="1">
    <citation type="journal article" date="2007" name="Proc. Natl. Acad. Sci. U.S.A.">
        <title>The genome of Syntrophus aciditrophicus: life at the thermodynamic limit of microbial growth.</title>
        <authorList>
            <person name="McInerney M.J."/>
            <person name="Rohlin L."/>
            <person name="Mouttaki H."/>
            <person name="Kim U."/>
            <person name="Krupp R.S."/>
            <person name="Rios-Hernandez L."/>
            <person name="Sieber J."/>
            <person name="Struchtemeyer C.G."/>
            <person name="Bhattacharyya A."/>
            <person name="Campbell J.W."/>
            <person name="Gunsalus R.P."/>
        </authorList>
    </citation>
    <scope>NUCLEOTIDE SEQUENCE [LARGE SCALE GENOMIC DNA]</scope>
    <source>
        <strain evidence="5 6">SB</strain>
    </source>
</reference>
<dbReference type="PANTHER" id="PTHR36918">
    <property type="match status" value="1"/>
</dbReference>